<evidence type="ECO:0000313" key="2">
    <source>
        <dbReference type="EMBL" id="KAK3554035.1"/>
    </source>
</evidence>
<dbReference type="PANTHER" id="PTHR47510">
    <property type="entry name" value="REVERSE TRANSCRIPTASE DOMAIN-CONTAINING PROTEIN"/>
    <property type="match status" value="1"/>
</dbReference>
<dbReference type="Proteomes" id="UP001274896">
    <property type="component" value="Unassembled WGS sequence"/>
</dbReference>
<dbReference type="InterPro" id="IPR043502">
    <property type="entry name" value="DNA/RNA_pol_sf"/>
</dbReference>
<gene>
    <name evidence="2" type="ORF">QTP70_019154</name>
</gene>
<reference evidence="2" key="1">
    <citation type="submission" date="2023-06" db="EMBL/GenBank/DDBJ databases">
        <title>Male Hemibagrus guttatus genome.</title>
        <authorList>
            <person name="Bian C."/>
        </authorList>
    </citation>
    <scope>NUCLEOTIDE SEQUENCE</scope>
    <source>
        <strain evidence="2">Male_cb2023</strain>
        <tissue evidence="2">Muscle</tissue>
    </source>
</reference>
<organism evidence="2 3">
    <name type="scientific">Hemibagrus guttatus</name>
    <dbReference type="NCBI Taxonomy" id="175788"/>
    <lineage>
        <taxon>Eukaryota</taxon>
        <taxon>Metazoa</taxon>
        <taxon>Chordata</taxon>
        <taxon>Craniata</taxon>
        <taxon>Vertebrata</taxon>
        <taxon>Euteleostomi</taxon>
        <taxon>Actinopterygii</taxon>
        <taxon>Neopterygii</taxon>
        <taxon>Teleostei</taxon>
        <taxon>Ostariophysi</taxon>
        <taxon>Siluriformes</taxon>
        <taxon>Bagridae</taxon>
        <taxon>Hemibagrus</taxon>
    </lineage>
</organism>
<accession>A0AAE0RGQ6</accession>
<protein>
    <recommendedName>
        <fullName evidence="1">Reverse transcriptase domain-containing protein</fullName>
    </recommendedName>
</protein>
<dbReference type="CDD" id="cd01650">
    <property type="entry name" value="RT_nLTR_like"/>
    <property type="match status" value="1"/>
</dbReference>
<keyword evidence="3" id="KW-1185">Reference proteome</keyword>
<dbReference type="Pfam" id="PF09004">
    <property type="entry name" value="ALKBH8_N"/>
    <property type="match status" value="1"/>
</dbReference>
<dbReference type="AlphaFoldDB" id="A0AAE0RGQ6"/>
<dbReference type="EMBL" id="JAUCMX010000002">
    <property type="protein sequence ID" value="KAK3554035.1"/>
    <property type="molecule type" value="Genomic_DNA"/>
</dbReference>
<dbReference type="InterPro" id="IPR015095">
    <property type="entry name" value="AlkB_hom8_N"/>
</dbReference>
<comment type="caution">
    <text evidence="2">The sequence shown here is derived from an EMBL/GenBank/DDBJ whole genome shotgun (WGS) entry which is preliminary data.</text>
</comment>
<dbReference type="GO" id="GO:0016706">
    <property type="term" value="F:2-oxoglutarate-dependent dioxygenase activity"/>
    <property type="evidence" value="ECO:0007669"/>
    <property type="project" value="InterPro"/>
</dbReference>
<evidence type="ECO:0000313" key="3">
    <source>
        <dbReference type="Proteomes" id="UP001274896"/>
    </source>
</evidence>
<dbReference type="PROSITE" id="PS50878">
    <property type="entry name" value="RT_POL"/>
    <property type="match status" value="1"/>
</dbReference>
<dbReference type="InterPro" id="IPR000477">
    <property type="entry name" value="RT_dom"/>
</dbReference>
<proteinExistence type="predicted"/>
<name>A0AAE0RGQ6_9TELE</name>
<dbReference type="Pfam" id="PF00078">
    <property type="entry name" value="RVT_1"/>
    <property type="match status" value="1"/>
</dbReference>
<evidence type="ECO:0000259" key="1">
    <source>
        <dbReference type="PROSITE" id="PS50878"/>
    </source>
</evidence>
<sequence>MDWELFTQSADLEEYSSSVLAYIAFCTDTVLTTKTIKVFPNQKPSLDRNVRQPGGYSPPLPREEPVIILENHQVRSTMRKIDITKAAGPDRVPGCTLKSCADQLAEVFTNIFNLSLQQAVVPTCLRSTTIVPVPKKPQVRCLNDYRPVALTPIIMKCFERLVLPHIKASIPTDLDSHQFAYRGNSSTEDAISTALHTSLSHLEHLNTYVRMLFVDFSSAFNTIVPHKLVDKLNNLGLTTTLCSWILDFLTNRPQNVKVRNHTSATITLNTGAPQGCVLSPALFTLFTHDCKSIHSSNTIVKFADDTIVVGLISGNDETHYREEVQHLVECCVESDLVLNTTKTKEIVVDYRRTQKMTPPPLHINGAEVERVNDIKFLGLHITKDLTWTINTTYLVKKAQQRLFFLRKLKKAKVPSQLLVNFNRSTIESILSLLLNLEVDKRVSLII</sequence>
<dbReference type="PANTHER" id="PTHR47510:SF3">
    <property type="entry name" value="ENDO_EXONUCLEASE_PHOSPHATASE DOMAIN-CONTAINING PROTEIN"/>
    <property type="match status" value="1"/>
</dbReference>
<feature type="domain" description="Reverse transcriptase" evidence="1">
    <location>
        <begin position="114"/>
        <end position="381"/>
    </location>
</feature>
<dbReference type="SUPFAM" id="SSF56672">
    <property type="entry name" value="DNA/RNA polymerases"/>
    <property type="match status" value="1"/>
</dbReference>
<dbReference type="GO" id="GO:0008168">
    <property type="term" value="F:methyltransferase activity"/>
    <property type="evidence" value="ECO:0007669"/>
    <property type="project" value="InterPro"/>
</dbReference>